<feature type="transmembrane region" description="Helical" evidence="8">
    <location>
        <begin position="429"/>
        <end position="449"/>
    </location>
</feature>
<feature type="transmembrane region" description="Helical" evidence="8">
    <location>
        <begin position="44"/>
        <end position="61"/>
    </location>
</feature>
<organism evidence="10">
    <name type="scientific">Ganoderma boninense</name>
    <dbReference type="NCBI Taxonomy" id="34458"/>
    <lineage>
        <taxon>Eukaryota</taxon>
        <taxon>Fungi</taxon>
        <taxon>Dikarya</taxon>
        <taxon>Basidiomycota</taxon>
        <taxon>Agaricomycotina</taxon>
        <taxon>Agaricomycetes</taxon>
        <taxon>Polyporales</taxon>
        <taxon>Polyporaceae</taxon>
        <taxon>Ganoderma</taxon>
    </lineage>
</organism>
<evidence type="ECO:0000256" key="6">
    <source>
        <dbReference type="PROSITE-ProRule" id="PRU00117"/>
    </source>
</evidence>
<dbReference type="InterPro" id="IPR036259">
    <property type="entry name" value="MFS_trans_sf"/>
</dbReference>
<comment type="subcellular location">
    <subcellularLocation>
        <location evidence="1">Membrane</location>
        <topology evidence="1">Multi-pass membrane protein</topology>
    </subcellularLocation>
</comment>
<feature type="transmembrane region" description="Helical" evidence="8">
    <location>
        <begin position="118"/>
        <end position="140"/>
    </location>
</feature>
<feature type="region of interest" description="Disordered" evidence="7">
    <location>
        <begin position="478"/>
        <end position="510"/>
    </location>
</feature>
<feature type="transmembrane region" description="Helical" evidence="8">
    <location>
        <begin position="188"/>
        <end position="216"/>
    </location>
</feature>
<dbReference type="EMBL" id="LR723856">
    <property type="protein sequence ID" value="VWO94238.1"/>
    <property type="molecule type" value="Genomic_DNA"/>
</dbReference>
<keyword evidence="4 8" id="KW-1133">Transmembrane helix</keyword>
<evidence type="ECO:0000259" key="9">
    <source>
        <dbReference type="PROSITE" id="PS50850"/>
    </source>
</evidence>
<gene>
    <name evidence="10" type="primary">Q5A1L6</name>
</gene>
<dbReference type="GO" id="GO:0005886">
    <property type="term" value="C:plasma membrane"/>
    <property type="evidence" value="ECO:0007669"/>
    <property type="project" value="TreeGrafter"/>
</dbReference>
<keyword evidence="6" id="KW-0694">RNA-binding</keyword>
<dbReference type="InterPro" id="IPR005828">
    <property type="entry name" value="MFS_sugar_transport-like"/>
</dbReference>
<evidence type="ECO:0000256" key="8">
    <source>
        <dbReference type="SAM" id="Phobius"/>
    </source>
</evidence>
<accession>A0A5K1JS53</accession>
<feature type="transmembrane region" description="Helical" evidence="8">
    <location>
        <begin position="222"/>
        <end position="241"/>
    </location>
</feature>
<reference evidence="10" key="1">
    <citation type="submission" date="2019-10" db="EMBL/GenBank/DDBJ databases">
        <authorList>
            <person name="Nor Muhammad N."/>
        </authorList>
    </citation>
    <scope>NUCLEOTIDE SEQUENCE</scope>
</reference>
<dbReference type="PROSITE" id="PS50850">
    <property type="entry name" value="MFS"/>
    <property type="match status" value="1"/>
</dbReference>
<dbReference type="InterPro" id="IPR020846">
    <property type="entry name" value="MFS_dom"/>
</dbReference>
<dbReference type="GO" id="GO:0003723">
    <property type="term" value="F:RNA binding"/>
    <property type="evidence" value="ECO:0007669"/>
    <property type="project" value="UniProtKB-UniRule"/>
</dbReference>
<keyword evidence="2" id="KW-0813">Transport</keyword>
<dbReference type="PANTHER" id="PTHR23508">
    <property type="entry name" value="CARBOXYLIC ACID TRANSPORTER PROTEIN HOMOLOG"/>
    <property type="match status" value="1"/>
</dbReference>
<name>A0A5K1JS53_9APHY</name>
<evidence type="ECO:0000256" key="3">
    <source>
        <dbReference type="ARBA" id="ARBA00022692"/>
    </source>
</evidence>
<evidence type="ECO:0000256" key="5">
    <source>
        <dbReference type="ARBA" id="ARBA00023136"/>
    </source>
</evidence>
<keyword evidence="5 8" id="KW-0472">Membrane</keyword>
<dbReference type="AlphaFoldDB" id="A0A5K1JS53"/>
<feature type="transmembrane region" description="Helical" evidence="8">
    <location>
        <begin position="313"/>
        <end position="333"/>
    </location>
</feature>
<evidence type="ECO:0000256" key="4">
    <source>
        <dbReference type="ARBA" id="ARBA00022989"/>
    </source>
</evidence>
<feature type="compositionally biased region" description="Polar residues" evidence="7">
    <location>
        <begin position="955"/>
        <end position="968"/>
    </location>
</feature>
<evidence type="ECO:0000256" key="1">
    <source>
        <dbReference type="ARBA" id="ARBA00004141"/>
    </source>
</evidence>
<feature type="domain" description="Major facilitator superfamily (MFS) profile" evidence="9">
    <location>
        <begin position="51"/>
        <end position="453"/>
    </location>
</feature>
<evidence type="ECO:0000256" key="7">
    <source>
        <dbReference type="SAM" id="MobiDB-lite"/>
    </source>
</evidence>
<evidence type="ECO:0000256" key="2">
    <source>
        <dbReference type="ARBA" id="ARBA00022448"/>
    </source>
</evidence>
<dbReference type="GO" id="GO:0046943">
    <property type="term" value="F:carboxylic acid transmembrane transporter activity"/>
    <property type="evidence" value="ECO:0007669"/>
    <property type="project" value="TreeGrafter"/>
</dbReference>
<feature type="region of interest" description="Disordered" evidence="7">
    <location>
        <begin position="951"/>
        <end position="983"/>
    </location>
</feature>
<feature type="transmembrane region" description="Helical" evidence="8">
    <location>
        <begin position="146"/>
        <end position="168"/>
    </location>
</feature>
<proteinExistence type="predicted"/>
<dbReference type="FunFam" id="1.20.1250.20:FF:000140">
    <property type="entry name" value="Putative MFS phospholipid transporter"/>
    <property type="match status" value="1"/>
</dbReference>
<dbReference type="SUPFAM" id="SSF103473">
    <property type="entry name" value="MFS general substrate transporter"/>
    <property type="match status" value="1"/>
</dbReference>
<dbReference type="PROSITE" id="PS50084">
    <property type="entry name" value="KH_TYPE_1"/>
    <property type="match status" value="1"/>
</dbReference>
<keyword evidence="3 8" id="KW-0812">Transmembrane</keyword>
<dbReference type="PANTHER" id="PTHR23508:SF10">
    <property type="entry name" value="CARBOXYLIC ACID TRANSPORTER PROTEIN HOMOLOG"/>
    <property type="match status" value="1"/>
</dbReference>
<evidence type="ECO:0000313" key="10">
    <source>
        <dbReference type="EMBL" id="VWO94238.1"/>
    </source>
</evidence>
<protein>
    <submittedName>
        <fullName evidence="10">Major glycerophosphoinositol permease GIT3 (GroPCho permease GIT3) (Glycerophosphodiester transporter GIT3)</fullName>
    </submittedName>
</protein>
<feature type="transmembrane region" description="Helical" evidence="8">
    <location>
        <begin position="92"/>
        <end position="111"/>
    </location>
</feature>
<feature type="transmembrane region" description="Helical" evidence="8">
    <location>
        <begin position="345"/>
        <end position="370"/>
    </location>
</feature>
<dbReference type="Pfam" id="PF00083">
    <property type="entry name" value="Sugar_tr"/>
    <property type="match status" value="2"/>
</dbReference>
<dbReference type="Gene3D" id="1.20.1250.20">
    <property type="entry name" value="MFS general substrate transporter like domains"/>
    <property type="match status" value="1"/>
</dbReference>
<sequence>MADSPQKTADASTVQVLAHGTRDVKQQPAPPESSQQASAVSRRAALSAYMTIAAAAFGLISDGYQNNLMTMSNVVFKKLYPMEYTSDVSTRVSNALLVGAVLGQVSVGLLCDRIGRKAALVATTLLIIVGATLGTAAHGANGSVQGLFWFLTVARGITGVGVGGEYPASSTSASEAANEKVLKQRGPVFIMVTNFVLSFGGPLAVSVFLIVLSAAGENHLPTVWRVCCGIGIILPLTVFYFRMRMLTTQLFRKGAIKRHVPYWLVVKRYWRTLIGTCGAWFLYDFVTFPNGVFSGTIISSVIHNGDIKQTAEWQLLLGAIALPGVFVGALLCNPLGRRNTNADHLLGLIIGCAYEKITKIIPLFVIFYGLMQSFGNLGPGDMLGLVSAESFATPVRGTCYGLSAAIGKTGAAVGTQAFTPIQNHLGKRWTFIIAAICGITGILVTYFFVPDMTGVDLKDEDEKFLKYLAENGWEGEVGDDRDGLVDESDTASEDMAVEKKRKLGPTTPSETEVVEPFSRVQFYLASINAEGIEPTREDLDRYRPQLPPVQSPKYAEVYTATLNTLIRSFTKEQLRKFLVHALGTSRHCSTNRKKVDYAESILEQLWEWPKLADVEQAKRDKIEMVTKELPVTVSQLFLILGKDGMDLKRMSQDYDVHISLKRHTKSLALRVEGTRSGVREITEYIQTMRQSFTSDTFNLPSPMPIPPDMIERISRLSQAFIEDISSSPGQVRITAKNAQALEAADRLASRAVHEIAENSLSPMLAYLPVSVTHSTYLTDPLAMFPREYALYPYYSPRELPFSMNTTGTFRLRRVGEWLSGGFREDLDTAEGLAHGKGHFVADFDKTVQLKDMLLATIPEDLLQANMIVRASLGHMLLTRVSKDQRTTLVPPLTGQHPFGKVRKWMANNAGVKMTFVPEKTLSLEITLEEPKSADYRDTPRTLDDVFSDIQGAEGEQTSTTPDSGSSIDSEAIPEEEQEQQTSPIPILSAAKCWTGVQADVNVMMPDRPADLSPSQQPPELREYLRELEAFLSGSDSQSEQPTPPLKLQYQGASYLLHTNASVRQSEEVVTSSRFATQNVAADHSSSTRAICESILDLESNQKTMRCEVACHDMASEDSWQRFLDDCDKLSTMSHRSPNTMPFVTGDEQFI</sequence>